<keyword evidence="2" id="KW-0812">Transmembrane</keyword>
<organism evidence="3 4">
    <name type="scientific">Orchesella dallaii</name>
    <dbReference type="NCBI Taxonomy" id="48710"/>
    <lineage>
        <taxon>Eukaryota</taxon>
        <taxon>Metazoa</taxon>
        <taxon>Ecdysozoa</taxon>
        <taxon>Arthropoda</taxon>
        <taxon>Hexapoda</taxon>
        <taxon>Collembola</taxon>
        <taxon>Entomobryomorpha</taxon>
        <taxon>Entomobryoidea</taxon>
        <taxon>Orchesellidae</taxon>
        <taxon>Orchesellinae</taxon>
        <taxon>Orchesella</taxon>
    </lineage>
</organism>
<evidence type="ECO:0000256" key="1">
    <source>
        <dbReference type="ARBA" id="ARBA00005350"/>
    </source>
</evidence>
<comment type="caution">
    <text evidence="3">The sequence shown here is derived from an EMBL/GenBank/DDBJ whole genome shotgun (WGS) entry which is preliminary data.</text>
</comment>
<name>A0ABP1QI24_9HEXA</name>
<protein>
    <recommendedName>
        <fullName evidence="2">Phospholipid scramblase</fullName>
    </recommendedName>
</protein>
<keyword evidence="2" id="KW-0472">Membrane</keyword>
<keyword evidence="2" id="KW-0564">Palmitate</keyword>
<feature type="transmembrane region" description="Helical" evidence="2">
    <location>
        <begin position="305"/>
        <end position="327"/>
    </location>
</feature>
<evidence type="ECO:0000256" key="2">
    <source>
        <dbReference type="RuleBase" id="RU363116"/>
    </source>
</evidence>
<proteinExistence type="inferred from homology"/>
<dbReference type="Proteomes" id="UP001642540">
    <property type="component" value="Unassembled WGS sequence"/>
</dbReference>
<dbReference type="EMBL" id="CAXLJM020000035">
    <property type="protein sequence ID" value="CAL8103811.1"/>
    <property type="molecule type" value="Genomic_DNA"/>
</dbReference>
<gene>
    <name evidence="3" type="ORF">ODALV1_LOCUS11559</name>
</gene>
<keyword evidence="4" id="KW-1185">Reference proteome</keyword>
<comment type="function">
    <text evidence="2">May mediate accelerated ATP-independent bidirectional transbilayer migration of phospholipids upon binding calcium ions that results in a loss of phospholipid asymmetry in the plasma membrane.</text>
</comment>
<reference evidence="3 4" key="1">
    <citation type="submission" date="2024-08" db="EMBL/GenBank/DDBJ databases">
        <authorList>
            <person name="Cucini C."/>
            <person name="Frati F."/>
        </authorList>
    </citation>
    <scope>NUCLEOTIDE SEQUENCE [LARGE SCALE GENOMIC DNA]</scope>
</reference>
<dbReference type="InterPro" id="IPR005552">
    <property type="entry name" value="Scramblase"/>
</dbReference>
<dbReference type="PANTHER" id="PTHR23248">
    <property type="entry name" value="PHOSPHOLIPID SCRAMBLASE-RELATED"/>
    <property type="match status" value="1"/>
</dbReference>
<keyword evidence="2" id="KW-0449">Lipoprotein</keyword>
<dbReference type="PANTHER" id="PTHR23248:SF9">
    <property type="entry name" value="PHOSPHOLIPID SCRAMBLASE"/>
    <property type="match status" value="1"/>
</dbReference>
<evidence type="ECO:0000313" key="4">
    <source>
        <dbReference type="Proteomes" id="UP001642540"/>
    </source>
</evidence>
<keyword evidence="2" id="KW-0106">Calcium</keyword>
<sequence length="328" mass="36581">MSSKSKDIQEVYKSVITRNKVADTPIIITTEKASFPVFPKKNENPIESPLSNFIASSTTIKPKTQESVSNIKVSKQTLGRDLQPLKEEESIFIYQVPQAAEEFQNVPNKYEIMDSNGYKIYSVVETTDGLTRRLFRNDQPFKLKLLNLEGESILDLVGDTGISGLGAYVKLQRHSAVIGKVVQVSPLFACCNFSPSYNVTITAKGEPVYRIVRPRGRLTSCVFTNEFQIYSVKNKSVPVGKVSRENDSESSFFKQKYTADADKYALILHDNELGCTVKVLLVAAVIMLDFQFFEGKEGSHTRKCCIAVAVLILLLILIAVLLAVFLVF</sequence>
<keyword evidence="2" id="KW-1133">Transmembrane helix</keyword>
<comment type="cofactor">
    <cofactor evidence="2">
        <name>Ca(2+)</name>
        <dbReference type="ChEBI" id="CHEBI:29108"/>
    </cofactor>
</comment>
<dbReference type="Pfam" id="PF03803">
    <property type="entry name" value="Scramblase"/>
    <property type="match status" value="1"/>
</dbReference>
<accession>A0ABP1QI24</accession>
<evidence type="ECO:0000313" key="3">
    <source>
        <dbReference type="EMBL" id="CAL8103811.1"/>
    </source>
</evidence>
<comment type="similarity">
    <text evidence="1 2">Belongs to the phospholipid scramblase family.</text>
</comment>